<dbReference type="PANTHER" id="PTHR30136:SF24">
    <property type="entry name" value="HTH-TYPE TRANSCRIPTIONAL REPRESSOR ALLR"/>
    <property type="match status" value="1"/>
</dbReference>
<dbReference type="EMBL" id="PEBV01000046">
    <property type="protein sequence ID" value="PTQ51360.1"/>
    <property type="molecule type" value="Genomic_DNA"/>
</dbReference>
<dbReference type="InterPro" id="IPR036390">
    <property type="entry name" value="WH_DNA-bd_sf"/>
</dbReference>
<dbReference type="PROSITE" id="PS51077">
    <property type="entry name" value="HTH_ICLR"/>
    <property type="match status" value="1"/>
</dbReference>
<evidence type="ECO:0000256" key="2">
    <source>
        <dbReference type="ARBA" id="ARBA00023125"/>
    </source>
</evidence>
<name>A0A2T5G5A1_HYDSH</name>
<evidence type="ECO:0000313" key="6">
    <source>
        <dbReference type="EMBL" id="PTQ51360.1"/>
    </source>
</evidence>
<dbReference type="Gene3D" id="1.10.10.10">
    <property type="entry name" value="Winged helix-like DNA-binding domain superfamily/Winged helix DNA-binding domain"/>
    <property type="match status" value="1"/>
</dbReference>
<dbReference type="AlphaFoldDB" id="A0A2T5G5A1"/>
<dbReference type="GO" id="GO:0045892">
    <property type="term" value="P:negative regulation of DNA-templated transcription"/>
    <property type="evidence" value="ECO:0007669"/>
    <property type="project" value="TreeGrafter"/>
</dbReference>
<dbReference type="Pfam" id="PF01614">
    <property type="entry name" value="IclR_C"/>
    <property type="match status" value="1"/>
</dbReference>
<dbReference type="InterPro" id="IPR050707">
    <property type="entry name" value="HTH_MetabolicPath_Reg"/>
</dbReference>
<proteinExistence type="predicted"/>
<dbReference type="PROSITE" id="PS51078">
    <property type="entry name" value="ICLR_ED"/>
    <property type="match status" value="1"/>
</dbReference>
<dbReference type="InterPro" id="IPR029016">
    <property type="entry name" value="GAF-like_dom_sf"/>
</dbReference>
<evidence type="ECO:0000259" key="5">
    <source>
        <dbReference type="PROSITE" id="PS51078"/>
    </source>
</evidence>
<evidence type="ECO:0000313" key="7">
    <source>
        <dbReference type="Proteomes" id="UP000244180"/>
    </source>
</evidence>
<dbReference type="InterPro" id="IPR014757">
    <property type="entry name" value="Tscrpt_reg_IclR_C"/>
</dbReference>
<protein>
    <submittedName>
        <fullName evidence="6">Transcriptional regulator, IclR family</fullName>
    </submittedName>
</protein>
<accession>A0A2T5G5A1</accession>
<dbReference type="SUPFAM" id="SSF46785">
    <property type="entry name" value="Winged helix' DNA-binding domain"/>
    <property type="match status" value="1"/>
</dbReference>
<feature type="domain" description="HTH iclR-type" evidence="4">
    <location>
        <begin position="13"/>
        <end position="76"/>
    </location>
</feature>
<dbReference type="CDD" id="cd00090">
    <property type="entry name" value="HTH_ARSR"/>
    <property type="match status" value="1"/>
</dbReference>
<evidence type="ECO:0000256" key="1">
    <source>
        <dbReference type="ARBA" id="ARBA00023015"/>
    </source>
</evidence>
<evidence type="ECO:0000259" key="4">
    <source>
        <dbReference type="PROSITE" id="PS51077"/>
    </source>
</evidence>
<dbReference type="SMART" id="SM00346">
    <property type="entry name" value="HTH_ICLR"/>
    <property type="match status" value="1"/>
</dbReference>
<dbReference type="GO" id="GO:0003700">
    <property type="term" value="F:DNA-binding transcription factor activity"/>
    <property type="evidence" value="ECO:0007669"/>
    <property type="project" value="TreeGrafter"/>
</dbReference>
<keyword evidence="2" id="KW-0238">DNA-binding</keyword>
<dbReference type="Proteomes" id="UP000244180">
    <property type="component" value="Unassembled WGS sequence"/>
</dbReference>
<dbReference type="RefSeq" id="WP_273000667.1">
    <property type="nucleotide sequence ID" value="NZ_PEBV01000046.1"/>
</dbReference>
<organism evidence="6 7">
    <name type="scientific">Hydrogenibacillus schlegelii</name>
    <name type="common">Bacillus schlegelii</name>
    <dbReference type="NCBI Taxonomy" id="1484"/>
    <lineage>
        <taxon>Bacteria</taxon>
        <taxon>Bacillati</taxon>
        <taxon>Bacillota</taxon>
        <taxon>Bacilli</taxon>
        <taxon>Bacillales</taxon>
        <taxon>Bacillales Family X. Incertae Sedis</taxon>
        <taxon>Hydrogenibacillus</taxon>
    </lineage>
</organism>
<dbReference type="InterPro" id="IPR011991">
    <property type="entry name" value="ArsR-like_HTH"/>
</dbReference>
<dbReference type="InterPro" id="IPR036388">
    <property type="entry name" value="WH-like_DNA-bd_sf"/>
</dbReference>
<keyword evidence="3" id="KW-0804">Transcription</keyword>
<dbReference type="Gene3D" id="3.30.450.40">
    <property type="match status" value="1"/>
</dbReference>
<dbReference type="SUPFAM" id="SSF55781">
    <property type="entry name" value="GAF domain-like"/>
    <property type="match status" value="1"/>
</dbReference>
<evidence type="ECO:0000256" key="3">
    <source>
        <dbReference type="ARBA" id="ARBA00023163"/>
    </source>
</evidence>
<dbReference type="GO" id="GO:0003677">
    <property type="term" value="F:DNA binding"/>
    <property type="evidence" value="ECO:0007669"/>
    <property type="project" value="UniProtKB-KW"/>
</dbReference>
<comment type="caution">
    <text evidence="6">The sequence shown here is derived from an EMBL/GenBank/DDBJ whole genome shotgun (WGS) entry which is preliminary data.</text>
</comment>
<dbReference type="PANTHER" id="PTHR30136">
    <property type="entry name" value="HELIX-TURN-HELIX TRANSCRIPTIONAL REGULATOR, ICLR FAMILY"/>
    <property type="match status" value="1"/>
</dbReference>
<sequence>MNVRYKEGTAYLVPAVAKAIKILQHLADQSRHGWTVTELAEALDLPKATIYRIVITLEAGGLLEKEESRNRYYLGPVLARWAENYVPNRRYAEIIRPFLEEISAATKESVQLATREGHQTVIIDKVDSSYMVRAVAWIGRRTPLHCSSLGKALLSLAPPDFLKQYLSARLEKMTPYTITDPEEIVRIIVRVREEGYAVDKGEVEEGLWCFGVPLMLTEEVPLAISVSGPAQRMVRKQETIIQILMEVKQNIEEALKGKIQDPPLRRQLP</sequence>
<dbReference type="Pfam" id="PF09339">
    <property type="entry name" value="HTH_IclR"/>
    <property type="match status" value="1"/>
</dbReference>
<feature type="domain" description="IclR-ED" evidence="5">
    <location>
        <begin position="77"/>
        <end position="261"/>
    </location>
</feature>
<dbReference type="InterPro" id="IPR005471">
    <property type="entry name" value="Tscrpt_reg_IclR_N"/>
</dbReference>
<gene>
    <name evidence="6" type="ORF">HSCHL_1353</name>
</gene>
<reference evidence="6 7" key="1">
    <citation type="submission" date="2017-08" db="EMBL/GenBank/DDBJ databases">
        <title>Burning lignite coal seam in the remote Altai Mountains harbors a hydrogen-driven thermophilic microbial community.</title>
        <authorList>
            <person name="Kadnikov V.V."/>
            <person name="Mardanov A.V."/>
            <person name="Ivasenko D."/>
            <person name="Beletsky A.V."/>
            <person name="Karnachuk O.V."/>
            <person name="Ravin N.V."/>
        </authorList>
    </citation>
    <scope>NUCLEOTIDE SEQUENCE [LARGE SCALE GENOMIC DNA]</scope>
    <source>
        <strain evidence="6">AL33</strain>
    </source>
</reference>
<keyword evidence="1" id="KW-0805">Transcription regulation</keyword>